<evidence type="ECO:0000259" key="1">
    <source>
        <dbReference type="Pfam" id="PF00535"/>
    </source>
</evidence>
<evidence type="ECO:0000313" key="2">
    <source>
        <dbReference type="EMBL" id="CAH1228644.1"/>
    </source>
</evidence>
<accession>A0ABN8H4G6</accession>
<dbReference type="SUPFAM" id="SSF53448">
    <property type="entry name" value="Nucleotide-diphospho-sugar transferases"/>
    <property type="match status" value="1"/>
</dbReference>
<gene>
    <name evidence="2" type="ORF">PAECIP111891_06317</name>
</gene>
<name>A0ABN8H4G6_9BACL</name>
<proteinExistence type="predicted"/>
<dbReference type="EMBL" id="CAKMMW010000031">
    <property type="protein sequence ID" value="CAH1228644.1"/>
    <property type="molecule type" value="Genomic_DNA"/>
</dbReference>
<dbReference type="PANTHER" id="PTHR43630:SF2">
    <property type="entry name" value="GLYCOSYLTRANSFERASE"/>
    <property type="match status" value="1"/>
</dbReference>
<sequence length="345" mass="40872">MKKVLRQVVRKTAKTNRKQKLLKRSRRKNGIKLTQRRRTIKLRKRPLRTIKLRKHLLRKVKKRLRRSKSLRLAPQVKQPPPLLNVPFVYEPLNVPHAPLPEPKPKLSVIVPILNEEKFLPLFLESVASYADEILIVDGGSTDDSVNIINQWKNRANIRLFHIKQTGLPYSDDWNESIVRNFLVDQATGDWIMAIDADEIMDDRFRDALPQLLVQKEADAISFPWVQFWMNPQTVRISAPNDEHWSVNKWLMWRNHMGIRYDDAKNHCKVHLFGRYMWEIPNRAESISAFHYHYAFGSRVKANDNRRRDIDQYLGKPVDRIEYDIVTKPFTEKHPAVMERYFAKMV</sequence>
<dbReference type="InterPro" id="IPR001173">
    <property type="entry name" value="Glyco_trans_2-like"/>
</dbReference>
<dbReference type="RefSeq" id="WP_236292647.1">
    <property type="nucleotide sequence ID" value="NZ_CAKMMW010000031.1"/>
</dbReference>
<dbReference type="InterPro" id="IPR029044">
    <property type="entry name" value="Nucleotide-diphossugar_trans"/>
</dbReference>
<evidence type="ECO:0000313" key="3">
    <source>
        <dbReference type="Proteomes" id="UP000838821"/>
    </source>
</evidence>
<dbReference type="PANTHER" id="PTHR43630">
    <property type="entry name" value="POLY-BETA-1,6-N-ACETYL-D-GLUCOSAMINE SYNTHASE"/>
    <property type="match status" value="1"/>
</dbReference>
<comment type="caution">
    <text evidence="2">The sequence shown here is derived from an EMBL/GenBank/DDBJ whole genome shotgun (WGS) entry which is preliminary data.</text>
</comment>
<reference evidence="2" key="1">
    <citation type="submission" date="2022-01" db="EMBL/GenBank/DDBJ databases">
        <authorList>
            <person name="Criscuolo A."/>
        </authorList>
    </citation>
    <scope>NUCLEOTIDE SEQUENCE</scope>
    <source>
        <strain evidence="2">CIP111891</strain>
    </source>
</reference>
<feature type="domain" description="Glycosyltransferase 2-like" evidence="1">
    <location>
        <begin position="107"/>
        <end position="238"/>
    </location>
</feature>
<keyword evidence="3" id="KW-1185">Reference proteome</keyword>
<dbReference type="Proteomes" id="UP000838821">
    <property type="component" value="Unassembled WGS sequence"/>
</dbReference>
<dbReference type="Gene3D" id="3.90.550.10">
    <property type="entry name" value="Spore Coat Polysaccharide Biosynthesis Protein SpsA, Chain A"/>
    <property type="match status" value="1"/>
</dbReference>
<dbReference type="Pfam" id="PF00535">
    <property type="entry name" value="Glycos_transf_2"/>
    <property type="match status" value="1"/>
</dbReference>
<organism evidence="2 3">
    <name type="scientific">Paenibacillus allorhizoplanae</name>
    <dbReference type="NCBI Taxonomy" id="2905648"/>
    <lineage>
        <taxon>Bacteria</taxon>
        <taxon>Bacillati</taxon>
        <taxon>Bacillota</taxon>
        <taxon>Bacilli</taxon>
        <taxon>Bacillales</taxon>
        <taxon>Paenibacillaceae</taxon>
        <taxon>Paenibacillus</taxon>
    </lineage>
</organism>
<protein>
    <recommendedName>
        <fullName evidence="1">Glycosyltransferase 2-like domain-containing protein</fullName>
    </recommendedName>
</protein>